<dbReference type="Proteomes" id="UP001223072">
    <property type="component" value="Unassembled WGS sequence"/>
</dbReference>
<keyword evidence="4" id="KW-1185">Reference proteome</keyword>
<dbReference type="GO" id="GO:0004316">
    <property type="term" value="F:3-oxoacyl-[acyl-carrier-protein] reductase (NADPH) activity"/>
    <property type="evidence" value="ECO:0007669"/>
    <property type="project" value="UniProtKB-EC"/>
</dbReference>
<dbReference type="EMBL" id="JAUSZS010000003">
    <property type="protein sequence ID" value="MDQ0932833.1"/>
    <property type="molecule type" value="Genomic_DNA"/>
</dbReference>
<gene>
    <name evidence="3" type="ORF">QFZ49_002763</name>
</gene>
<dbReference type="CDD" id="cd05233">
    <property type="entry name" value="SDR_c"/>
    <property type="match status" value="1"/>
</dbReference>
<organism evidence="3 4">
    <name type="scientific">Streptomyces turgidiscabies</name>
    <dbReference type="NCBI Taxonomy" id="85558"/>
    <lineage>
        <taxon>Bacteria</taxon>
        <taxon>Bacillati</taxon>
        <taxon>Actinomycetota</taxon>
        <taxon>Actinomycetes</taxon>
        <taxon>Kitasatosporales</taxon>
        <taxon>Streptomycetaceae</taxon>
        <taxon>Streptomyces</taxon>
    </lineage>
</organism>
<dbReference type="EC" id="1.1.1.100" evidence="3"/>
<dbReference type="PANTHER" id="PTHR43639:SF1">
    <property type="entry name" value="SHORT-CHAIN DEHYDROGENASE_REDUCTASE FAMILY PROTEIN"/>
    <property type="match status" value="1"/>
</dbReference>
<protein>
    <submittedName>
        <fullName evidence="3">3-oxoacyl-[acyl-carrier protein] reductase</fullName>
        <ecNumber evidence="3">1.1.1.100</ecNumber>
    </submittedName>
</protein>
<evidence type="ECO:0000256" key="1">
    <source>
        <dbReference type="ARBA" id="ARBA00006484"/>
    </source>
</evidence>
<dbReference type="RefSeq" id="WP_307626696.1">
    <property type="nucleotide sequence ID" value="NZ_JAUSZS010000003.1"/>
</dbReference>
<name>A0ABU0RMB5_9ACTN</name>
<dbReference type="PANTHER" id="PTHR43639">
    <property type="entry name" value="OXIDOREDUCTASE, SHORT-CHAIN DEHYDROGENASE/REDUCTASE FAMILY (AFU_ORTHOLOGUE AFUA_5G02870)"/>
    <property type="match status" value="1"/>
</dbReference>
<dbReference type="SUPFAM" id="SSF51735">
    <property type="entry name" value="NAD(P)-binding Rossmann-fold domains"/>
    <property type="match status" value="1"/>
</dbReference>
<proteinExistence type="inferred from homology"/>
<accession>A0ABU0RMB5</accession>
<evidence type="ECO:0000313" key="3">
    <source>
        <dbReference type="EMBL" id="MDQ0932833.1"/>
    </source>
</evidence>
<dbReference type="PRINTS" id="PR00081">
    <property type="entry name" value="GDHRDH"/>
</dbReference>
<dbReference type="PRINTS" id="PR00080">
    <property type="entry name" value="SDRFAMILY"/>
</dbReference>
<dbReference type="InterPro" id="IPR002347">
    <property type="entry name" value="SDR_fam"/>
</dbReference>
<sequence length="253" mass="26537">MSDTNPRIHRGVLVVGGTSGLGQAVAREFAPIAETVHLTYHGRGDDAEKVAALVSEAGGTAVVHQLSLPDPDVRGSAVRRLFAEVTPCDVVVNCAVANQAALATVSNAEHFKTVIDANVLGTYQVNAVAAQAMAATGGGSVVNVSSILTRHYIVGAMPYITSKAAIEAQTRGFAREWGRLGLRFNAVSPGPIRDTRLLSTVPREAIEEIMGGPDYEERLLDPRQVAAVIHQLAGSDFAAVNGEIVTVDDGFSL</sequence>
<dbReference type="Pfam" id="PF13561">
    <property type="entry name" value="adh_short_C2"/>
    <property type="match status" value="1"/>
</dbReference>
<dbReference type="Gene3D" id="3.40.50.720">
    <property type="entry name" value="NAD(P)-binding Rossmann-like Domain"/>
    <property type="match status" value="1"/>
</dbReference>
<dbReference type="InterPro" id="IPR036291">
    <property type="entry name" value="NAD(P)-bd_dom_sf"/>
</dbReference>
<evidence type="ECO:0000313" key="4">
    <source>
        <dbReference type="Proteomes" id="UP001223072"/>
    </source>
</evidence>
<keyword evidence="2 3" id="KW-0560">Oxidoreductase</keyword>
<reference evidence="3 4" key="1">
    <citation type="submission" date="2023-07" db="EMBL/GenBank/DDBJ databases">
        <title>Comparative genomics of wheat-associated soil bacteria to identify genetic determinants of phenazine resistance.</title>
        <authorList>
            <person name="Mouncey N."/>
        </authorList>
    </citation>
    <scope>NUCLEOTIDE SEQUENCE [LARGE SCALE GENOMIC DNA]</scope>
    <source>
        <strain evidence="3 4">W2I16</strain>
    </source>
</reference>
<comment type="similarity">
    <text evidence="1">Belongs to the short-chain dehydrogenases/reductases (SDR) family.</text>
</comment>
<evidence type="ECO:0000256" key="2">
    <source>
        <dbReference type="ARBA" id="ARBA00023002"/>
    </source>
</evidence>
<comment type="caution">
    <text evidence="3">The sequence shown here is derived from an EMBL/GenBank/DDBJ whole genome shotgun (WGS) entry which is preliminary data.</text>
</comment>